<reference evidence="2 3" key="1">
    <citation type="journal article" date="2021" name="Plant Biotechnol. J.">
        <title>Multi-omics assisted identification of the key and species-specific regulatory components of drought-tolerant mechanisms in Gossypium stocksii.</title>
        <authorList>
            <person name="Yu D."/>
            <person name="Ke L."/>
            <person name="Zhang D."/>
            <person name="Wu Y."/>
            <person name="Sun Y."/>
            <person name="Mei J."/>
            <person name="Sun J."/>
            <person name="Sun Y."/>
        </authorList>
    </citation>
    <scope>NUCLEOTIDE SEQUENCE [LARGE SCALE GENOMIC DNA]</scope>
    <source>
        <strain evidence="3">cv. E1</strain>
        <tissue evidence="2">Leaf</tissue>
    </source>
</reference>
<name>A0A9D3U781_9ROSI</name>
<organism evidence="2 3">
    <name type="scientific">Gossypium stocksii</name>
    <dbReference type="NCBI Taxonomy" id="47602"/>
    <lineage>
        <taxon>Eukaryota</taxon>
        <taxon>Viridiplantae</taxon>
        <taxon>Streptophyta</taxon>
        <taxon>Embryophyta</taxon>
        <taxon>Tracheophyta</taxon>
        <taxon>Spermatophyta</taxon>
        <taxon>Magnoliopsida</taxon>
        <taxon>eudicotyledons</taxon>
        <taxon>Gunneridae</taxon>
        <taxon>Pentapetalae</taxon>
        <taxon>rosids</taxon>
        <taxon>malvids</taxon>
        <taxon>Malvales</taxon>
        <taxon>Malvaceae</taxon>
        <taxon>Malvoideae</taxon>
        <taxon>Gossypium</taxon>
    </lineage>
</organism>
<feature type="region of interest" description="Disordered" evidence="1">
    <location>
        <begin position="146"/>
        <end position="202"/>
    </location>
</feature>
<evidence type="ECO:0000313" key="2">
    <source>
        <dbReference type="EMBL" id="KAH1031226.1"/>
    </source>
</evidence>
<keyword evidence="3" id="KW-1185">Reference proteome</keyword>
<feature type="compositionally biased region" description="Basic and acidic residues" evidence="1">
    <location>
        <begin position="188"/>
        <end position="197"/>
    </location>
</feature>
<comment type="caution">
    <text evidence="2">The sequence shown here is derived from an EMBL/GenBank/DDBJ whole genome shotgun (WGS) entry which is preliminary data.</text>
</comment>
<sequence length="252" mass="29003">MLALVPKQPRMNVPKPEEFKEMRSTKDVDNFLWRVEQYFHTMGIEDDATKSSQIMAHGNNISYVQAHINGIPYIYSIWTSVKRCFKISSLNEKEPFYWFENGLKPWAKQELHRQRITELIVAMVEMKSFVELGPRKDKFESFKLKETANDGGNRGKNGNDNDGNGKNDGNGRPHNRDCPKKSAFSTIKGDDEPDRVSMRLNSIGPSIGAKRVRESKKKLVKCFLCCGSHRIRECPERSKISTFKKEELEPES</sequence>
<dbReference type="Proteomes" id="UP000828251">
    <property type="component" value="Unassembled WGS sequence"/>
</dbReference>
<evidence type="ECO:0000256" key="1">
    <source>
        <dbReference type="SAM" id="MobiDB-lite"/>
    </source>
</evidence>
<accession>A0A9D3U781</accession>
<evidence type="ECO:0000313" key="3">
    <source>
        <dbReference type="Proteomes" id="UP000828251"/>
    </source>
</evidence>
<dbReference type="AlphaFoldDB" id="A0A9D3U781"/>
<evidence type="ECO:0008006" key="4">
    <source>
        <dbReference type="Google" id="ProtNLM"/>
    </source>
</evidence>
<proteinExistence type="predicted"/>
<protein>
    <recommendedName>
        <fullName evidence="4">Retrotransposon gag domain-containing protein</fullName>
    </recommendedName>
</protein>
<dbReference type="OrthoDB" id="996639at2759"/>
<dbReference type="EMBL" id="JAIQCV010000013">
    <property type="protein sequence ID" value="KAH1031226.1"/>
    <property type="molecule type" value="Genomic_DNA"/>
</dbReference>
<gene>
    <name evidence="2" type="ORF">J1N35_043400</name>
</gene>
<feature type="compositionally biased region" description="Basic and acidic residues" evidence="1">
    <location>
        <begin position="157"/>
        <end position="180"/>
    </location>
</feature>